<dbReference type="InterPro" id="IPR032675">
    <property type="entry name" value="LRR_dom_sf"/>
</dbReference>
<protein>
    <submittedName>
        <fullName evidence="1">Uncharacterized protein</fullName>
    </submittedName>
</protein>
<evidence type="ECO:0000313" key="2">
    <source>
        <dbReference type="Proteomes" id="UP000807306"/>
    </source>
</evidence>
<dbReference type="Proteomes" id="UP000807306">
    <property type="component" value="Unassembled WGS sequence"/>
</dbReference>
<sequence length="353" mass="40138">MEGLDLRNNPAANSTISIFSLPHIEQITSLSFKLSHSLFKSIISHVGDRQLGSLTVLRLNVLEAFFQDLLDFLTFCPNLKKLYILQTFDQNFPPPMAFSSAALQSLEEFMGPMTLAEVIVPGRPIHTIHLFDHLIRLEHDPDYKSDFSLEDLKILGDSSAHITTLSISISEQLASKQGMEFIARFFPHLRSLELVTEIVFGFQECQPEVVADKDRPINTLGLPLVEPMDEADKLGTQVYVQNLLESVDYGYEVLIYGVALGKYPLPNKIKRLNIRPAHFGSDEPGRDSPDVMFFKPFTFSMMRRIVDALSTRYLDLANVKLGYHTNKWRLGWEKSDEGSWLLVEMPKDLNRSF</sequence>
<proteinExistence type="predicted"/>
<dbReference type="EMBL" id="MU157830">
    <property type="protein sequence ID" value="KAF9532802.1"/>
    <property type="molecule type" value="Genomic_DNA"/>
</dbReference>
<accession>A0A9P6JT78</accession>
<reference evidence="1" key="1">
    <citation type="submission" date="2020-11" db="EMBL/GenBank/DDBJ databases">
        <authorList>
            <consortium name="DOE Joint Genome Institute"/>
            <person name="Ahrendt S."/>
            <person name="Riley R."/>
            <person name="Andreopoulos W."/>
            <person name="Labutti K."/>
            <person name="Pangilinan J."/>
            <person name="Ruiz-Duenas F.J."/>
            <person name="Barrasa J.M."/>
            <person name="Sanchez-Garcia M."/>
            <person name="Camarero S."/>
            <person name="Miyauchi S."/>
            <person name="Serrano A."/>
            <person name="Linde D."/>
            <person name="Babiker R."/>
            <person name="Drula E."/>
            <person name="Ayuso-Fernandez I."/>
            <person name="Pacheco R."/>
            <person name="Padilla G."/>
            <person name="Ferreira P."/>
            <person name="Barriuso J."/>
            <person name="Kellner H."/>
            <person name="Castanera R."/>
            <person name="Alfaro M."/>
            <person name="Ramirez L."/>
            <person name="Pisabarro A.G."/>
            <person name="Kuo A."/>
            <person name="Tritt A."/>
            <person name="Lipzen A."/>
            <person name="He G."/>
            <person name="Yan M."/>
            <person name="Ng V."/>
            <person name="Cullen D."/>
            <person name="Martin F."/>
            <person name="Rosso M.-N."/>
            <person name="Henrissat B."/>
            <person name="Hibbett D."/>
            <person name="Martinez A.T."/>
            <person name="Grigoriev I.V."/>
        </authorList>
    </citation>
    <scope>NUCLEOTIDE SEQUENCE</scope>
    <source>
        <strain evidence="1">CBS 506.95</strain>
    </source>
</reference>
<dbReference type="SUPFAM" id="SSF52047">
    <property type="entry name" value="RNI-like"/>
    <property type="match status" value="1"/>
</dbReference>
<name>A0A9P6JT78_9AGAR</name>
<evidence type="ECO:0000313" key="1">
    <source>
        <dbReference type="EMBL" id="KAF9532802.1"/>
    </source>
</evidence>
<organism evidence="1 2">
    <name type="scientific">Crepidotus variabilis</name>
    <dbReference type="NCBI Taxonomy" id="179855"/>
    <lineage>
        <taxon>Eukaryota</taxon>
        <taxon>Fungi</taxon>
        <taxon>Dikarya</taxon>
        <taxon>Basidiomycota</taxon>
        <taxon>Agaricomycotina</taxon>
        <taxon>Agaricomycetes</taxon>
        <taxon>Agaricomycetidae</taxon>
        <taxon>Agaricales</taxon>
        <taxon>Agaricineae</taxon>
        <taxon>Crepidotaceae</taxon>
        <taxon>Crepidotus</taxon>
    </lineage>
</organism>
<dbReference type="OrthoDB" id="2927236at2759"/>
<gene>
    <name evidence="1" type="ORF">CPB83DRAFT_582614</name>
</gene>
<dbReference type="AlphaFoldDB" id="A0A9P6JT78"/>
<comment type="caution">
    <text evidence="1">The sequence shown here is derived from an EMBL/GenBank/DDBJ whole genome shotgun (WGS) entry which is preliminary data.</text>
</comment>
<keyword evidence="2" id="KW-1185">Reference proteome</keyword>
<dbReference type="Gene3D" id="3.80.10.10">
    <property type="entry name" value="Ribonuclease Inhibitor"/>
    <property type="match status" value="1"/>
</dbReference>